<reference evidence="1 2" key="1">
    <citation type="submission" date="2024-02" db="EMBL/GenBank/DDBJ databases">
        <authorList>
            <person name="Chen Y."/>
            <person name="Shah S."/>
            <person name="Dougan E. K."/>
            <person name="Thang M."/>
            <person name="Chan C."/>
        </authorList>
    </citation>
    <scope>NUCLEOTIDE SEQUENCE [LARGE SCALE GENOMIC DNA]</scope>
</reference>
<organism evidence="1 2">
    <name type="scientific">Durusdinium trenchii</name>
    <dbReference type="NCBI Taxonomy" id="1381693"/>
    <lineage>
        <taxon>Eukaryota</taxon>
        <taxon>Sar</taxon>
        <taxon>Alveolata</taxon>
        <taxon>Dinophyceae</taxon>
        <taxon>Suessiales</taxon>
        <taxon>Symbiodiniaceae</taxon>
        <taxon>Durusdinium</taxon>
    </lineage>
</organism>
<dbReference type="EMBL" id="CAXAMN010027694">
    <property type="protein sequence ID" value="CAK9112281.1"/>
    <property type="molecule type" value="Genomic_DNA"/>
</dbReference>
<proteinExistence type="predicted"/>
<comment type="caution">
    <text evidence="1">The sequence shown here is derived from an EMBL/GenBank/DDBJ whole genome shotgun (WGS) entry which is preliminary data.</text>
</comment>
<dbReference type="Proteomes" id="UP001642484">
    <property type="component" value="Unassembled WGS sequence"/>
</dbReference>
<keyword evidence="2" id="KW-1185">Reference proteome</keyword>
<protein>
    <recommendedName>
        <fullName evidence="3">C3H1-type domain-containing protein</fullName>
    </recommendedName>
</protein>
<name>A0ABP0SIR9_9DINO</name>
<evidence type="ECO:0000313" key="1">
    <source>
        <dbReference type="EMBL" id="CAK9112281.1"/>
    </source>
</evidence>
<evidence type="ECO:0000313" key="2">
    <source>
        <dbReference type="Proteomes" id="UP001642484"/>
    </source>
</evidence>
<accession>A0ABP0SIR9</accession>
<evidence type="ECO:0008006" key="3">
    <source>
        <dbReference type="Google" id="ProtNLM"/>
    </source>
</evidence>
<sequence length="179" mass="19554">MKTDTAPEPFLDLDSSCFPSSPSFTLGELFGAMEEKYEIQVKHTFIHFGAPQEEFKRCSSWSMGDPTDLENAFSLPITGGLPGLAKHNAGRCNPCVYFASRRGCAWAQCAFCHYAHDGKGKRPTKQIRDAIKDALKTIVNQQDMAGDPSSKRLALQALAGKDSYVRGLIIGHLDAEIAA</sequence>
<gene>
    <name evidence="1" type="ORF">CCMP2556_LOCUS52071</name>
</gene>